<feature type="region of interest" description="Disordered" evidence="1">
    <location>
        <begin position="28"/>
        <end position="78"/>
    </location>
</feature>
<evidence type="ECO:0000313" key="2">
    <source>
        <dbReference type="EMBL" id="KGM92288.1"/>
    </source>
</evidence>
<dbReference type="HOGENOM" id="CLU_2622679_0_0_1"/>
<dbReference type="VEuPathDB" id="FungiDB:PADG_11476"/>
<dbReference type="AlphaFoldDB" id="A0A0A0HVC7"/>
<organism evidence="2 3">
    <name type="scientific">Paracoccidioides brasiliensis (strain Pb18)</name>
    <dbReference type="NCBI Taxonomy" id="502780"/>
    <lineage>
        <taxon>Eukaryota</taxon>
        <taxon>Fungi</taxon>
        <taxon>Dikarya</taxon>
        <taxon>Ascomycota</taxon>
        <taxon>Pezizomycotina</taxon>
        <taxon>Eurotiomycetes</taxon>
        <taxon>Eurotiomycetidae</taxon>
        <taxon>Onygenales</taxon>
        <taxon>Ajellomycetaceae</taxon>
        <taxon>Paracoccidioides</taxon>
    </lineage>
</organism>
<protein>
    <submittedName>
        <fullName evidence="2">Uncharacterized protein</fullName>
    </submittedName>
</protein>
<sequence>MNGYQITDINQIQGMDAPSEPVWLLTSRGAEQRSQRRREGGSQESEEDAGEKRVEGGCGRNHGGAWMKAVSLGGPVQA</sequence>
<dbReference type="RefSeq" id="XP_010758944.1">
    <property type="nucleotide sequence ID" value="XM_010760642.1"/>
</dbReference>
<dbReference type="Proteomes" id="UP000001628">
    <property type="component" value="Unassembled WGS sequence"/>
</dbReference>
<accession>A0A0A0HVC7</accession>
<proteinExistence type="predicted"/>
<dbReference type="EMBL" id="KN275959">
    <property type="protein sequence ID" value="KGM92288.1"/>
    <property type="molecule type" value="Genomic_DNA"/>
</dbReference>
<dbReference type="KEGG" id="pbn:PADG_11476"/>
<reference evidence="2 3" key="1">
    <citation type="journal article" date="2011" name="PLoS Genet.">
        <title>Comparative genomic analysis of human fungal pathogens causing paracoccidioidomycosis.</title>
        <authorList>
            <person name="Desjardins C.A."/>
            <person name="Champion M.D."/>
            <person name="Holder J.W."/>
            <person name="Muszewska A."/>
            <person name="Goldberg J."/>
            <person name="Bailao A.M."/>
            <person name="Brigido M.M."/>
            <person name="Ferreira M.E."/>
            <person name="Garcia A.M."/>
            <person name="Grynberg M."/>
            <person name="Gujja S."/>
            <person name="Heiman D.I."/>
            <person name="Henn M.R."/>
            <person name="Kodira C.D."/>
            <person name="Leon-Narvaez H."/>
            <person name="Longo L.V."/>
            <person name="Ma L.J."/>
            <person name="Malavazi I."/>
            <person name="Matsuo A.L."/>
            <person name="Morais F.V."/>
            <person name="Pereira M."/>
            <person name="Rodriguez-Brito S."/>
            <person name="Sakthikumar S."/>
            <person name="Salem-Izacc S.M."/>
            <person name="Sykes S.M."/>
            <person name="Teixeira M.M."/>
            <person name="Vallejo M.C."/>
            <person name="Walter M.E."/>
            <person name="Yandava C."/>
            <person name="Young S."/>
            <person name="Zeng Q."/>
            <person name="Zucker J."/>
            <person name="Felipe M.S."/>
            <person name="Goldman G.H."/>
            <person name="Haas B.J."/>
            <person name="McEwen J.G."/>
            <person name="Nino-Vega G."/>
            <person name="Puccia R."/>
            <person name="San-Blas G."/>
            <person name="Soares C.M."/>
            <person name="Birren B.W."/>
            <person name="Cuomo C.A."/>
        </authorList>
    </citation>
    <scope>NUCLEOTIDE SEQUENCE [LARGE SCALE GENOMIC DNA]</scope>
    <source>
        <strain evidence="2 3">Pb18</strain>
    </source>
</reference>
<dbReference type="InParanoid" id="A0A0A0HVC7"/>
<dbReference type="GeneID" id="22587373"/>
<feature type="compositionally biased region" description="Basic and acidic residues" evidence="1">
    <location>
        <begin position="30"/>
        <end position="41"/>
    </location>
</feature>
<gene>
    <name evidence="2" type="ORF">PADG_11476</name>
</gene>
<keyword evidence="3" id="KW-1185">Reference proteome</keyword>
<evidence type="ECO:0000313" key="3">
    <source>
        <dbReference type="Proteomes" id="UP000001628"/>
    </source>
</evidence>
<evidence type="ECO:0000256" key="1">
    <source>
        <dbReference type="SAM" id="MobiDB-lite"/>
    </source>
</evidence>
<name>A0A0A0HVC7_PARBD</name>